<sequence>MRPFFLASLAFGAAQAQLSSLDQVCDATTVTVGQVTSFNYAFSTVVSVTQTEIVAASGTGIAAPSVLASIPEDFPGCGDSSTNNEDYGYEIFCNQSAGAGSVIEKVLKKRAAVTYAQCVTSCSTDILCVAISWVSTTGTCTQYSALTSLVAGVLGVNIIYKSAALASLSTTTSRTTTTTPRTTTSTTRTTTTTTRTTTTSTRAPSTTTRSTTTSPTTSPQAVSTPTTSRTTSTSASASPTVPSCGVTGYDLGTNIGYYATAADANYVSCNALCVANANCQSFSINPTASYCILYSYPVSSINQVAGSPNTFYSRNGVCPTTTTTTTTSYSPTPTGKWPFCPTNLVAYNISAVTAGTQQPYAGCLANKTSSACMRDVSGINYCNDCISCDNGWACKSDSDCPANYACIVNSACPVNGTTGAAMCLYMLYDPLHNCYPDA</sequence>
<feature type="signal peptide" evidence="2">
    <location>
        <begin position="1"/>
        <end position="16"/>
    </location>
</feature>
<dbReference type="InterPro" id="IPR003609">
    <property type="entry name" value="Pan_app"/>
</dbReference>
<evidence type="ECO:0000256" key="2">
    <source>
        <dbReference type="SAM" id="SignalP"/>
    </source>
</evidence>
<dbReference type="AlphaFoldDB" id="A0A2T2ZVH0"/>
<organism evidence="4 5">
    <name type="scientific">Coniella lustricola</name>
    <dbReference type="NCBI Taxonomy" id="2025994"/>
    <lineage>
        <taxon>Eukaryota</taxon>
        <taxon>Fungi</taxon>
        <taxon>Dikarya</taxon>
        <taxon>Ascomycota</taxon>
        <taxon>Pezizomycotina</taxon>
        <taxon>Sordariomycetes</taxon>
        <taxon>Sordariomycetidae</taxon>
        <taxon>Diaporthales</taxon>
        <taxon>Schizoparmaceae</taxon>
        <taxon>Coniella</taxon>
    </lineage>
</organism>
<dbReference type="EMBL" id="KZ678638">
    <property type="protein sequence ID" value="PSR77777.1"/>
    <property type="molecule type" value="Genomic_DNA"/>
</dbReference>
<evidence type="ECO:0000259" key="3">
    <source>
        <dbReference type="PROSITE" id="PS50948"/>
    </source>
</evidence>
<proteinExistence type="predicted"/>
<dbReference type="Proteomes" id="UP000241462">
    <property type="component" value="Unassembled WGS sequence"/>
</dbReference>
<evidence type="ECO:0000313" key="4">
    <source>
        <dbReference type="EMBL" id="PSR77777.1"/>
    </source>
</evidence>
<gene>
    <name evidence="4" type="ORF">BD289DRAFT_477211</name>
</gene>
<feature type="chain" id="PRO_5015587360" description="Apple domain-containing protein" evidence="2">
    <location>
        <begin position="17"/>
        <end position="438"/>
    </location>
</feature>
<dbReference type="STRING" id="2025994.A0A2T2ZVH0"/>
<feature type="region of interest" description="Disordered" evidence="1">
    <location>
        <begin position="171"/>
        <end position="239"/>
    </location>
</feature>
<keyword evidence="2" id="KW-0732">Signal</keyword>
<dbReference type="InParanoid" id="A0A2T2ZVH0"/>
<feature type="domain" description="Apple" evidence="3">
    <location>
        <begin position="244"/>
        <end position="318"/>
    </location>
</feature>
<dbReference type="OrthoDB" id="5227871at2759"/>
<reference evidence="4 5" key="1">
    <citation type="journal article" date="2018" name="Mycol. Prog.">
        <title>Coniella lustricola, a new species from submerged detritus.</title>
        <authorList>
            <person name="Raudabaugh D.B."/>
            <person name="Iturriaga T."/>
            <person name="Carver A."/>
            <person name="Mondo S."/>
            <person name="Pangilinan J."/>
            <person name="Lipzen A."/>
            <person name="He G."/>
            <person name="Amirebrahimi M."/>
            <person name="Grigoriev I.V."/>
            <person name="Miller A.N."/>
        </authorList>
    </citation>
    <scope>NUCLEOTIDE SEQUENCE [LARGE SCALE GENOMIC DNA]</scope>
    <source>
        <strain evidence="4 5">B22-T-1</strain>
    </source>
</reference>
<evidence type="ECO:0000313" key="5">
    <source>
        <dbReference type="Proteomes" id="UP000241462"/>
    </source>
</evidence>
<evidence type="ECO:0000256" key="1">
    <source>
        <dbReference type="SAM" id="MobiDB-lite"/>
    </source>
</evidence>
<protein>
    <recommendedName>
        <fullName evidence="3">Apple domain-containing protein</fullName>
    </recommendedName>
</protein>
<name>A0A2T2ZVH0_9PEZI</name>
<accession>A0A2T2ZVH0</accession>
<dbReference type="PROSITE" id="PS50948">
    <property type="entry name" value="PAN"/>
    <property type="match status" value="1"/>
</dbReference>
<keyword evidence="5" id="KW-1185">Reference proteome</keyword>